<evidence type="ECO:0000256" key="2">
    <source>
        <dbReference type="ARBA" id="ARBA00006496"/>
    </source>
</evidence>
<proteinExistence type="inferred from homology"/>
<keyword evidence="12" id="KW-1185">Reference proteome</keyword>
<dbReference type="OrthoDB" id="10022113at2759"/>
<gene>
    <name evidence="11" type="ORF">FFLO_05634</name>
</gene>
<comment type="caution">
    <text evidence="11">The sequence shown here is derived from an EMBL/GenBank/DDBJ whole genome shotgun (WGS) entry which is preliminary data.</text>
</comment>
<evidence type="ECO:0000256" key="9">
    <source>
        <dbReference type="SAM" id="SignalP"/>
    </source>
</evidence>
<dbReference type="InterPro" id="IPR057089">
    <property type="entry name" value="C2_TIP"/>
</dbReference>
<evidence type="ECO:0000256" key="3">
    <source>
        <dbReference type="ARBA" id="ARBA00022692"/>
    </source>
</evidence>
<reference evidence="11" key="1">
    <citation type="submission" date="2020-04" db="EMBL/GenBank/DDBJ databases">
        <title>Analysis of mating type loci in Filobasidium floriforme.</title>
        <authorList>
            <person name="Nowrousian M."/>
        </authorList>
    </citation>
    <scope>NUCLEOTIDE SEQUENCE</scope>
    <source>
        <strain evidence="11">CBS 6242</strain>
    </source>
</reference>
<feature type="signal peptide" evidence="9">
    <location>
        <begin position="1"/>
        <end position="23"/>
    </location>
</feature>
<dbReference type="Pfam" id="PF13517">
    <property type="entry name" value="FG-GAP_3"/>
    <property type="match status" value="2"/>
</dbReference>
<evidence type="ECO:0000256" key="7">
    <source>
        <dbReference type="ARBA" id="ARBA00023180"/>
    </source>
</evidence>
<feature type="domain" description="T-cell immunomodulatory protein TIP C2" evidence="10">
    <location>
        <begin position="549"/>
        <end position="657"/>
    </location>
</feature>
<evidence type="ECO:0000256" key="4">
    <source>
        <dbReference type="ARBA" id="ARBA00022729"/>
    </source>
</evidence>
<dbReference type="SUPFAM" id="SSF69318">
    <property type="entry name" value="Integrin alpha N-terminal domain"/>
    <property type="match status" value="2"/>
</dbReference>
<dbReference type="AlphaFoldDB" id="A0A8K0NL99"/>
<protein>
    <recommendedName>
        <fullName evidence="10">T-cell immunomodulatory protein TIP C2 domain-containing protein</fullName>
    </recommendedName>
</protein>
<evidence type="ECO:0000256" key="6">
    <source>
        <dbReference type="ARBA" id="ARBA00023136"/>
    </source>
</evidence>
<evidence type="ECO:0000259" key="10">
    <source>
        <dbReference type="Pfam" id="PF23122"/>
    </source>
</evidence>
<accession>A0A8K0NL99</accession>
<comment type="subcellular location">
    <subcellularLocation>
        <location evidence="1">Membrane</location>
        <topology evidence="1">Single-pass type I membrane protein</topology>
    </subcellularLocation>
</comment>
<evidence type="ECO:0000256" key="5">
    <source>
        <dbReference type="ARBA" id="ARBA00022989"/>
    </source>
</evidence>
<dbReference type="InterPro" id="IPR028994">
    <property type="entry name" value="Integrin_alpha_N"/>
</dbReference>
<dbReference type="PANTHER" id="PTHR13412">
    <property type="entry name" value="T-CELL IMMUNOMODULATORY PROTEIN HOMOLOG"/>
    <property type="match status" value="1"/>
</dbReference>
<keyword evidence="6 8" id="KW-0472">Membrane</keyword>
<dbReference type="InterPro" id="IPR013517">
    <property type="entry name" value="FG-GAP"/>
</dbReference>
<evidence type="ECO:0000256" key="8">
    <source>
        <dbReference type="SAM" id="Phobius"/>
    </source>
</evidence>
<feature type="chain" id="PRO_5035473429" description="T-cell immunomodulatory protein TIP C2 domain-containing protein" evidence="9">
    <location>
        <begin position="24"/>
        <end position="710"/>
    </location>
</feature>
<keyword evidence="7" id="KW-0325">Glycoprotein</keyword>
<dbReference type="PANTHER" id="PTHR13412:SF0">
    <property type="entry name" value="T-CELL IMMUNOMODULATORY PROTEIN"/>
    <property type="match status" value="1"/>
</dbReference>
<evidence type="ECO:0000313" key="11">
    <source>
        <dbReference type="EMBL" id="KAG7529458.1"/>
    </source>
</evidence>
<name>A0A8K0NL99_9TREE</name>
<sequence>MWPRHGSLLSILSVSALSPAVLAVWPFPERQYKVEGWINSGQLGLDIKGSVVALGDWDADQYLDLFVLDDSRTNVQIHRFDPVGHVYQLAHELSSPKPVENVIPADFNQDGRLDLVLLTVNDGTDQGWWAHGGDDLVAMLHIQEKDGAPRKEGINIEGFTHNQPFIVDADGDLKPDLLGTGRTESGGESLQMWKESDGVFERYQVPLEPATKLCRLAEPHSNAFVDLDGDCLADLFLMCERSGSKRSFQIWRNRKAAGFHLAGEWDLPAGAGAVTFADMDRDGTIDLVFPTCSSVSSSTGIGRGCSINIAYNKQKPLCSSSSGSWLAGLSQVVAVPKKDCRESFDLCTADEAFTFDLGATSDAFTTVPVVSLFPGTTSLLFAEPKTSTSKTAAHIPLRIGDYNIDGFPDILVLVPNNTAAPPSGGIFGGGRNPGVQVRVLENTACKKKDAACQDGKYQARRRHFKVEDEVGMSALDDIWDATNAAWLDVGEDGTLDIIVERTGRQDAGRVTFIKNNAFHDAFFLKALVLDGACQGDACISASDGESYSPYGSNLPGGNFKFTILDTAGNRVPAQIPQMPQTAYRTLQAPYSFFGLGRTNNYIEKLFIGSTKHDLEHYTTIEGVIPNSHIVINPPLPSAANGSAEVREASSDWHKTLYLQPGKWMQWVIATATVIVVILAGVTYMLHNAEKREDELDRRKTMHRINFAAFG</sequence>
<comment type="similarity">
    <text evidence="2">Belongs to the TIP family.</text>
</comment>
<keyword evidence="3 8" id="KW-0812">Transmembrane</keyword>
<keyword evidence="4 9" id="KW-0732">Signal</keyword>
<dbReference type="Proteomes" id="UP000812966">
    <property type="component" value="Unassembled WGS sequence"/>
</dbReference>
<evidence type="ECO:0000313" key="12">
    <source>
        <dbReference type="Proteomes" id="UP000812966"/>
    </source>
</evidence>
<feature type="transmembrane region" description="Helical" evidence="8">
    <location>
        <begin position="663"/>
        <end position="685"/>
    </location>
</feature>
<evidence type="ECO:0000256" key="1">
    <source>
        <dbReference type="ARBA" id="ARBA00004479"/>
    </source>
</evidence>
<dbReference type="InterPro" id="IPR024881">
    <property type="entry name" value="Tip"/>
</dbReference>
<dbReference type="EMBL" id="JABELV010000149">
    <property type="protein sequence ID" value="KAG7529458.1"/>
    <property type="molecule type" value="Genomic_DNA"/>
</dbReference>
<dbReference type="GO" id="GO:0005886">
    <property type="term" value="C:plasma membrane"/>
    <property type="evidence" value="ECO:0007669"/>
    <property type="project" value="TreeGrafter"/>
</dbReference>
<dbReference type="Pfam" id="PF23122">
    <property type="entry name" value="C2_ITFG1"/>
    <property type="match status" value="1"/>
</dbReference>
<keyword evidence="5 8" id="KW-1133">Transmembrane helix</keyword>
<organism evidence="11 12">
    <name type="scientific">Filobasidium floriforme</name>
    <dbReference type="NCBI Taxonomy" id="5210"/>
    <lineage>
        <taxon>Eukaryota</taxon>
        <taxon>Fungi</taxon>
        <taxon>Dikarya</taxon>
        <taxon>Basidiomycota</taxon>
        <taxon>Agaricomycotina</taxon>
        <taxon>Tremellomycetes</taxon>
        <taxon>Filobasidiales</taxon>
        <taxon>Filobasidiaceae</taxon>
        <taxon>Filobasidium</taxon>
    </lineage>
</organism>